<dbReference type="STRING" id="4081.A0A3Q7HKD0"/>
<name>A0A3Q7HKD0_SOLLC</name>
<reference evidence="1" key="1">
    <citation type="journal article" date="2012" name="Nature">
        <title>The tomato genome sequence provides insights into fleshy fruit evolution.</title>
        <authorList>
            <consortium name="Tomato Genome Consortium"/>
        </authorList>
    </citation>
    <scope>NUCLEOTIDE SEQUENCE [LARGE SCALE GENOMIC DNA]</scope>
    <source>
        <strain evidence="1">cv. Heinz 1706</strain>
    </source>
</reference>
<protein>
    <submittedName>
        <fullName evidence="1">Uncharacterized protein</fullName>
    </submittedName>
</protein>
<dbReference type="Gramene" id="Solyc08g029348.1.1">
    <property type="protein sequence ID" value="Solyc08g029348.1.1"/>
    <property type="gene ID" value="Solyc08g029348.1"/>
</dbReference>
<proteinExistence type="predicted"/>
<evidence type="ECO:0000313" key="2">
    <source>
        <dbReference type="Proteomes" id="UP000004994"/>
    </source>
</evidence>
<evidence type="ECO:0000313" key="1">
    <source>
        <dbReference type="EnsemblPlants" id="Solyc08g029348.1.1"/>
    </source>
</evidence>
<sequence length="113" mass="13004">MSLSQVTKRAMMSLSRVTKKVETPYNMKFYSSGKKCSWWIQDLEPLEFVYKMNLLGCRSSDPPGFRIDEIHGSSGRESLIKARATSRFNDLAGFKDLVAVEPLLLLPRRFRKN</sequence>
<keyword evidence="2" id="KW-1185">Reference proteome</keyword>
<accession>A0A3Q7HKD0</accession>
<dbReference type="AlphaFoldDB" id="A0A3Q7HKD0"/>
<dbReference type="Proteomes" id="UP000004994">
    <property type="component" value="Chromosome 8"/>
</dbReference>
<dbReference type="EnsemblPlants" id="Solyc08g029348.1.1">
    <property type="protein sequence ID" value="Solyc08g029348.1.1"/>
    <property type="gene ID" value="Solyc08g029348.1"/>
</dbReference>
<organism evidence="1">
    <name type="scientific">Solanum lycopersicum</name>
    <name type="common">Tomato</name>
    <name type="synonym">Lycopersicon esculentum</name>
    <dbReference type="NCBI Taxonomy" id="4081"/>
    <lineage>
        <taxon>Eukaryota</taxon>
        <taxon>Viridiplantae</taxon>
        <taxon>Streptophyta</taxon>
        <taxon>Embryophyta</taxon>
        <taxon>Tracheophyta</taxon>
        <taxon>Spermatophyta</taxon>
        <taxon>Magnoliopsida</taxon>
        <taxon>eudicotyledons</taxon>
        <taxon>Gunneridae</taxon>
        <taxon>Pentapetalae</taxon>
        <taxon>asterids</taxon>
        <taxon>lamiids</taxon>
        <taxon>Solanales</taxon>
        <taxon>Solanaceae</taxon>
        <taxon>Solanoideae</taxon>
        <taxon>Solaneae</taxon>
        <taxon>Solanum</taxon>
        <taxon>Solanum subgen. Lycopersicon</taxon>
    </lineage>
</organism>
<reference evidence="1" key="2">
    <citation type="submission" date="2019-01" db="UniProtKB">
        <authorList>
            <consortium name="EnsemblPlants"/>
        </authorList>
    </citation>
    <scope>IDENTIFICATION</scope>
    <source>
        <strain evidence="1">cv. Heinz 1706</strain>
    </source>
</reference>
<dbReference type="InParanoid" id="A0A3Q7HKD0"/>